<dbReference type="AlphaFoldDB" id="A0A4P2Q5N9"/>
<dbReference type="EMBL" id="CP012670">
    <property type="protein sequence ID" value="AUX24541.1"/>
    <property type="molecule type" value="Genomic_DNA"/>
</dbReference>
<reference evidence="1 2" key="1">
    <citation type="submission" date="2015-09" db="EMBL/GenBank/DDBJ databases">
        <title>Sorangium comparison.</title>
        <authorList>
            <person name="Zaburannyi N."/>
            <person name="Bunk B."/>
            <person name="Overmann J."/>
            <person name="Mueller R."/>
        </authorList>
    </citation>
    <scope>NUCLEOTIDE SEQUENCE [LARGE SCALE GENOMIC DNA]</scope>
    <source>
        <strain evidence="1 2">So ceGT47</strain>
    </source>
</reference>
<evidence type="ECO:0000313" key="2">
    <source>
        <dbReference type="Proteomes" id="UP000295781"/>
    </source>
</evidence>
<evidence type="ECO:0000313" key="1">
    <source>
        <dbReference type="EMBL" id="AUX24541.1"/>
    </source>
</evidence>
<proteinExistence type="predicted"/>
<accession>A0A4P2Q5N9</accession>
<gene>
    <name evidence="1" type="ORF">SOCEGT47_050790</name>
</gene>
<name>A0A4P2Q5N9_SORCE</name>
<dbReference type="Proteomes" id="UP000295781">
    <property type="component" value="Chromosome"/>
</dbReference>
<protein>
    <submittedName>
        <fullName evidence="1">Uncharacterized protein</fullName>
    </submittedName>
</protein>
<organism evidence="1 2">
    <name type="scientific">Sorangium cellulosum</name>
    <name type="common">Polyangium cellulosum</name>
    <dbReference type="NCBI Taxonomy" id="56"/>
    <lineage>
        <taxon>Bacteria</taxon>
        <taxon>Pseudomonadati</taxon>
        <taxon>Myxococcota</taxon>
        <taxon>Polyangia</taxon>
        <taxon>Polyangiales</taxon>
        <taxon>Polyangiaceae</taxon>
        <taxon>Sorangium</taxon>
    </lineage>
</organism>
<sequence>MRAVDVANARGQRTRTLARSRPSDVRAYAAVKRLRAEGRGTLAGSIMAFWVRELLGPTVNSGPVAGALIAALRNQERGELAARVELLPSARR</sequence>